<keyword evidence="7" id="KW-1185">Reference proteome</keyword>
<dbReference type="HOGENOM" id="CLU_085315_0_0_10"/>
<dbReference type="EC" id="2.4.1.21" evidence="2"/>
<feature type="domain" description="Starch synthase catalytic" evidence="5">
    <location>
        <begin position="7"/>
        <end position="232"/>
    </location>
</feature>
<dbReference type="EMBL" id="CP002689">
    <property type="protein sequence ID" value="AEE12465.1"/>
    <property type="molecule type" value="Genomic_DNA"/>
</dbReference>
<dbReference type="OrthoDB" id="9808590at2"/>
<dbReference type="PANTHER" id="PTHR45825">
    <property type="entry name" value="GRANULE-BOUND STARCH SYNTHASE 1, CHLOROPLASTIC/AMYLOPLASTIC"/>
    <property type="match status" value="1"/>
</dbReference>
<sequence>MAAKDKKVLYISQEIYPYLPESDLAHVARYLPEHIQNAGHDVRIFMPRYGLVNERRNQLHEVIRLSGINVIVDDYDHPLVIKVASIPSTRIQVYFIDNSDLFGRKSLFGPASEGAPSDNADRSIFFIRGVFEAIKNLRWIPDLIHCLGWFSALAPVYLKTAYKDDPYFERAKVIFSVDGNEEEGVIGDDLIKKLEFDKITGDMLAPLQGEVTPDALRRMAIHYSDGVILGQEKVSPELIEYLRSEPDHKVLEYPGPAAEHPEAYVDFYRSFTE</sequence>
<dbReference type="eggNOG" id="COG0297">
    <property type="taxonomic scope" value="Bacteria"/>
</dbReference>
<dbReference type="Pfam" id="PF08323">
    <property type="entry name" value="Glyco_transf_5"/>
    <property type="match status" value="1"/>
</dbReference>
<dbReference type="PANTHER" id="PTHR45825:SF11">
    <property type="entry name" value="ALPHA AMYLASE DOMAIN-CONTAINING PROTEIN"/>
    <property type="match status" value="1"/>
</dbReference>
<dbReference type="GO" id="GO:0009011">
    <property type="term" value="F:alpha-1,4-glucan glucosyltransferase (ADP-glucose donor) activity"/>
    <property type="evidence" value="ECO:0007669"/>
    <property type="project" value="UniProtKB-EC"/>
</dbReference>
<evidence type="ECO:0000256" key="4">
    <source>
        <dbReference type="ARBA" id="ARBA00022679"/>
    </source>
</evidence>
<reference evidence="7" key="1">
    <citation type="submission" date="2011-04" db="EMBL/GenBank/DDBJ databases">
        <title>The complete genome of Porphyromonas asaccharolytica DSM 20707.</title>
        <authorList>
            <person name="Lucas S."/>
            <person name="Han J."/>
            <person name="Lapidus A."/>
            <person name="Bruce D."/>
            <person name="Goodwin L."/>
            <person name="Pitluck S."/>
            <person name="Peters L."/>
            <person name="Kyrpides N."/>
            <person name="Mavromatis K."/>
            <person name="Ivanova N."/>
            <person name="Ovchinnikova G."/>
            <person name="Pagani I."/>
            <person name="Lu M."/>
            <person name="Detter J.C."/>
            <person name="Tapia R."/>
            <person name="Han C."/>
            <person name="Land M."/>
            <person name="Hauser L."/>
            <person name="Markowitz V."/>
            <person name="Cheng J.-F."/>
            <person name="Hugenholtz P."/>
            <person name="Woyke T."/>
            <person name="Wu D."/>
            <person name="Gronow S."/>
            <person name="Wellnitz S."/>
            <person name="Brambilla E."/>
            <person name="Klenk H.-P."/>
            <person name="Eisen J.A."/>
        </authorList>
    </citation>
    <scope>NUCLEOTIDE SEQUENCE [LARGE SCALE GENOMIC DNA]</scope>
    <source>
        <strain evidence="7">ATCC 25260 / DSM 20707 / VPI 4198</strain>
    </source>
</reference>
<dbReference type="STRING" id="879243.Poras_0511"/>
<dbReference type="SUPFAM" id="SSF53756">
    <property type="entry name" value="UDP-Glycosyltransferase/glycogen phosphorylase"/>
    <property type="match status" value="1"/>
</dbReference>
<proteinExistence type="predicted"/>
<evidence type="ECO:0000256" key="2">
    <source>
        <dbReference type="ARBA" id="ARBA00012588"/>
    </source>
</evidence>
<keyword evidence="3 6" id="KW-0328">Glycosyltransferase</keyword>
<name>F4KNJ4_PORAD</name>
<dbReference type="InterPro" id="IPR013534">
    <property type="entry name" value="Starch_synth_cat_dom"/>
</dbReference>
<comment type="catalytic activity">
    <reaction evidence="1">
        <text>[(1-&gt;4)-alpha-D-glucosyl](n) + ADP-alpha-D-glucose = [(1-&gt;4)-alpha-D-glucosyl](n+1) + ADP + H(+)</text>
        <dbReference type="Rhea" id="RHEA:18189"/>
        <dbReference type="Rhea" id="RHEA-COMP:9584"/>
        <dbReference type="Rhea" id="RHEA-COMP:9587"/>
        <dbReference type="ChEBI" id="CHEBI:15378"/>
        <dbReference type="ChEBI" id="CHEBI:15444"/>
        <dbReference type="ChEBI" id="CHEBI:57498"/>
        <dbReference type="ChEBI" id="CHEBI:456216"/>
        <dbReference type="EC" id="2.4.1.21"/>
    </reaction>
</comment>
<protein>
    <recommendedName>
        <fullName evidence="2">starch synthase</fullName>
        <ecNumber evidence="2">2.4.1.21</ecNumber>
    </recommendedName>
</protein>
<evidence type="ECO:0000256" key="1">
    <source>
        <dbReference type="ARBA" id="ARBA00001478"/>
    </source>
</evidence>
<dbReference type="RefSeq" id="WP_013760064.1">
    <property type="nucleotide sequence ID" value="NC_015501.1"/>
</dbReference>
<evidence type="ECO:0000256" key="3">
    <source>
        <dbReference type="ARBA" id="ARBA00022676"/>
    </source>
</evidence>
<keyword evidence="4 6" id="KW-0808">Transferase</keyword>
<dbReference type="Proteomes" id="UP000006545">
    <property type="component" value="Chromosome"/>
</dbReference>
<organism evidence="6 7">
    <name type="scientific">Porphyromonas asaccharolytica (strain ATCC 25260 / DSM 20707 / BCRC 10618 / CCUG 7834 / JCM 6326 / LMG 13178 / VPI 4198 / B440)</name>
    <name type="common">Bacteroides asaccharolyticus</name>
    <dbReference type="NCBI Taxonomy" id="879243"/>
    <lineage>
        <taxon>Bacteria</taxon>
        <taxon>Pseudomonadati</taxon>
        <taxon>Bacteroidota</taxon>
        <taxon>Bacteroidia</taxon>
        <taxon>Bacteroidales</taxon>
        <taxon>Porphyromonadaceae</taxon>
        <taxon>Porphyromonas</taxon>
    </lineage>
</organism>
<evidence type="ECO:0000313" key="7">
    <source>
        <dbReference type="Proteomes" id="UP000006545"/>
    </source>
</evidence>
<evidence type="ECO:0000259" key="5">
    <source>
        <dbReference type="Pfam" id="PF08323"/>
    </source>
</evidence>
<dbReference type="KEGG" id="pah:Poras_0511"/>
<evidence type="ECO:0000313" key="6">
    <source>
        <dbReference type="EMBL" id="AEE12465.1"/>
    </source>
</evidence>
<gene>
    <name evidence="6" type="ordered locus">Poras_0511</name>
</gene>
<dbReference type="Gene3D" id="3.40.50.2000">
    <property type="entry name" value="Glycogen Phosphorylase B"/>
    <property type="match status" value="1"/>
</dbReference>
<dbReference type="AlphaFoldDB" id="F4KNJ4"/>
<accession>F4KNJ4</accession>